<dbReference type="Pfam" id="PF04055">
    <property type="entry name" value="Radical_SAM"/>
    <property type="match status" value="1"/>
</dbReference>
<evidence type="ECO:0000256" key="3">
    <source>
        <dbReference type="ARBA" id="ARBA00022691"/>
    </source>
</evidence>
<keyword evidence="3" id="KW-0949">S-adenosyl-L-methionine</keyword>
<keyword evidence="9" id="KW-1185">Reference proteome</keyword>
<evidence type="ECO:0000259" key="7">
    <source>
        <dbReference type="Pfam" id="PF04055"/>
    </source>
</evidence>
<feature type="domain" description="Radical SAM core" evidence="7">
    <location>
        <begin position="34"/>
        <end position="182"/>
    </location>
</feature>
<evidence type="ECO:0000256" key="5">
    <source>
        <dbReference type="ARBA" id="ARBA00023004"/>
    </source>
</evidence>
<dbReference type="SFLD" id="SFLDG01083">
    <property type="entry name" value="Uncharacterised_Radical_SAM_Su"/>
    <property type="match status" value="1"/>
</dbReference>
<gene>
    <name evidence="8" type="ORF">ACFL27_26930</name>
</gene>
<sequence length="252" mass="27648">MLLSLKNEIVYGPVNSRRLGQSLGINIFPGRKKICTFNCLYCQYGFAPPVNPIGIKGSDCVSAAEILQEVERILINQKLVPSYITFSGNGEPTLHPSFPEIVSGIINIRDRLVPTAKTAILSNSTMVHVSAVREALIKLDLQIMKLEVGTEEALSAYNKPSPGITFTEIVAGLSMLHKVTIQALFSGGPQGNFNEDNIEGWLQAMKMLKPVSAQIYSLSRTAPTRSITRLEKQDLMPLKSRLDSENITATVF</sequence>
<evidence type="ECO:0000256" key="1">
    <source>
        <dbReference type="ARBA" id="ARBA00001966"/>
    </source>
</evidence>
<dbReference type="SUPFAM" id="SSF102114">
    <property type="entry name" value="Radical SAM enzymes"/>
    <property type="match status" value="1"/>
</dbReference>
<dbReference type="InterPro" id="IPR007197">
    <property type="entry name" value="rSAM"/>
</dbReference>
<dbReference type="Gene3D" id="3.20.20.70">
    <property type="entry name" value="Aldolase class I"/>
    <property type="match status" value="1"/>
</dbReference>
<proteinExistence type="predicted"/>
<name>A0ABV6Z5W5_UNCC1</name>
<accession>A0ABV6Z5W5</accession>
<protein>
    <submittedName>
        <fullName evidence="8">Radical SAM protein</fullName>
    </submittedName>
</protein>
<dbReference type="Proteomes" id="UP001594351">
    <property type="component" value="Unassembled WGS sequence"/>
</dbReference>
<keyword evidence="4" id="KW-0479">Metal-binding</keyword>
<dbReference type="PANTHER" id="PTHR43787:SF11">
    <property type="entry name" value="UPF0026 PROTEIN SLR1464"/>
    <property type="match status" value="1"/>
</dbReference>
<evidence type="ECO:0000313" key="9">
    <source>
        <dbReference type="Proteomes" id="UP001594351"/>
    </source>
</evidence>
<keyword evidence="2" id="KW-0004">4Fe-4S</keyword>
<dbReference type="EMBL" id="JBHPBY010000618">
    <property type="protein sequence ID" value="MFC1853835.1"/>
    <property type="molecule type" value="Genomic_DNA"/>
</dbReference>
<evidence type="ECO:0000256" key="6">
    <source>
        <dbReference type="ARBA" id="ARBA00023014"/>
    </source>
</evidence>
<organism evidence="8 9">
    <name type="scientific">candidate division CSSED10-310 bacterium</name>
    <dbReference type="NCBI Taxonomy" id="2855610"/>
    <lineage>
        <taxon>Bacteria</taxon>
        <taxon>Bacteria division CSSED10-310</taxon>
    </lineage>
</organism>
<evidence type="ECO:0000256" key="2">
    <source>
        <dbReference type="ARBA" id="ARBA00022485"/>
    </source>
</evidence>
<comment type="cofactor">
    <cofactor evidence="1">
        <name>[4Fe-4S] cluster</name>
        <dbReference type="ChEBI" id="CHEBI:49883"/>
    </cofactor>
</comment>
<dbReference type="CDD" id="cd01335">
    <property type="entry name" value="Radical_SAM"/>
    <property type="match status" value="1"/>
</dbReference>
<dbReference type="InterPro" id="IPR040084">
    <property type="entry name" value="GTPase_Obg"/>
</dbReference>
<dbReference type="InterPro" id="IPR013785">
    <property type="entry name" value="Aldolase_TIM"/>
</dbReference>
<keyword evidence="5" id="KW-0408">Iron</keyword>
<dbReference type="PANTHER" id="PTHR43787">
    <property type="entry name" value="FEMO COFACTOR BIOSYNTHESIS PROTEIN NIFB-RELATED"/>
    <property type="match status" value="1"/>
</dbReference>
<keyword evidence="6" id="KW-0411">Iron-sulfur</keyword>
<comment type="caution">
    <text evidence="8">The sequence shown here is derived from an EMBL/GenBank/DDBJ whole genome shotgun (WGS) entry which is preliminary data.</text>
</comment>
<evidence type="ECO:0000256" key="4">
    <source>
        <dbReference type="ARBA" id="ARBA00022723"/>
    </source>
</evidence>
<dbReference type="InterPro" id="IPR058240">
    <property type="entry name" value="rSAM_sf"/>
</dbReference>
<evidence type="ECO:0000313" key="8">
    <source>
        <dbReference type="EMBL" id="MFC1853835.1"/>
    </source>
</evidence>
<dbReference type="SFLD" id="SFLDS00029">
    <property type="entry name" value="Radical_SAM"/>
    <property type="match status" value="1"/>
</dbReference>
<reference evidence="8 9" key="1">
    <citation type="submission" date="2024-09" db="EMBL/GenBank/DDBJ databases">
        <title>Laminarin stimulates single cell rates of sulfate reduction while oxygen inhibits transcriptomic activity in coastal marine sediment.</title>
        <authorList>
            <person name="Lindsay M."/>
            <person name="Orcutt B."/>
            <person name="Emerson D."/>
            <person name="Stepanauskas R."/>
            <person name="D'Angelo T."/>
        </authorList>
    </citation>
    <scope>NUCLEOTIDE SEQUENCE [LARGE SCALE GENOMIC DNA]</scope>
    <source>
        <strain evidence="8">SAG AM-311-K15</strain>
    </source>
</reference>